<dbReference type="GO" id="GO:0003925">
    <property type="term" value="F:G protein activity"/>
    <property type="evidence" value="ECO:0007669"/>
    <property type="project" value="UniProtKB-EC"/>
</dbReference>
<comment type="caution">
    <text evidence="6">The sequence shown here is derived from an EMBL/GenBank/DDBJ whole genome shotgun (WGS) entry which is preliminary data.</text>
</comment>
<dbReference type="EC" id="3.6.5.2" evidence="2"/>
<name>A0AAN6NHJ9_9PEZI</name>
<gene>
    <name evidence="6" type="ORF">QBC46DRAFT_248862</name>
</gene>
<dbReference type="InterPro" id="IPR051065">
    <property type="entry name" value="Ras-related_GTPase"/>
</dbReference>
<dbReference type="SMART" id="SM00175">
    <property type="entry name" value="RAB"/>
    <property type="match status" value="1"/>
</dbReference>
<dbReference type="AlphaFoldDB" id="A0AAN6NHJ9"/>
<evidence type="ECO:0000256" key="2">
    <source>
        <dbReference type="ARBA" id="ARBA00011984"/>
    </source>
</evidence>
<dbReference type="Proteomes" id="UP001303473">
    <property type="component" value="Unassembled WGS sequence"/>
</dbReference>
<evidence type="ECO:0000256" key="5">
    <source>
        <dbReference type="SAM" id="MobiDB-lite"/>
    </source>
</evidence>
<protein>
    <recommendedName>
        <fullName evidence="2">small monomeric GTPase</fullName>
        <ecNumber evidence="2">3.6.5.2</ecNumber>
    </recommendedName>
</protein>
<accession>A0AAN6NHJ9</accession>
<dbReference type="EMBL" id="MU853753">
    <property type="protein sequence ID" value="KAK3945916.1"/>
    <property type="molecule type" value="Genomic_DNA"/>
</dbReference>
<dbReference type="PANTHER" id="PTHR45704">
    <property type="entry name" value="RAS-LIKE FAMILY MEMBER 11"/>
    <property type="match status" value="1"/>
</dbReference>
<organism evidence="6 7">
    <name type="scientific">Diplogelasinospora grovesii</name>
    <dbReference type="NCBI Taxonomy" id="303347"/>
    <lineage>
        <taxon>Eukaryota</taxon>
        <taxon>Fungi</taxon>
        <taxon>Dikarya</taxon>
        <taxon>Ascomycota</taxon>
        <taxon>Pezizomycotina</taxon>
        <taxon>Sordariomycetes</taxon>
        <taxon>Sordariomycetidae</taxon>
        <taxon>Sordariales</taxon>
        <taxon>Diplogelasinosporaceae</taxon>
        <taxon>Diplogelasinospora</taxon>
    </lineage>
</organism>
<comment type="similarity">
    <text evidence="1">Belongs to the small GTPase superfamily. Ras family.</text>
</comment>
<dbReference type="SUPFAM" id="SSF52540">
    <property type="entry name" value="P-loop containing nucleoside triphosphate hydrolases"/>
    <property type="match status" value="1"/>
</dbReference>
<evidence type="ECO:0000313" key="7">
    <source>
        <dbReference type="Proteomes" id="UP001303473"/>
    </source>
</evidence>
<dbReference type="GO" id="GO:0005525">
    <property type="term" value="F:GTP binding"/>
    <property type="evidence" value="ECO:0007669"/>
    <property type="project" value="InterPro"/>
</dbReference>
<dbReference type="InterPro" id="IPR027417">
    <property type="entry name" value="P-loop_NTPase"/>
</dbReference>
<dbReference type="SMART" id="SM00173">
    <property type="entry name" value="RAS"/>
    <property type="match status" value="1"/>
</dbReference>
<evidence type="ECO:0000256" key="4">
    <source>
        <dbReference type="ARBA" id="ARBA00048098"/>
    </source>
</evidence>
<comment type="catalytic activity">
    <reaction evidence="4">
        <text>GTP + H2O = GDP + phosphate + H(+)</text>
        <dbReference type="Rhea" id="RHEA:19669"/>
        <dbReference type="ChEBI" id="CHEBI:15377"/>
        <dbReference type="ChEBI" id="CHEBI:15378"/>
        <dbReference type="ChEBI" id="CHEBI:37565"/>
        <dbReference type="ChEBI" id="CHEBI:43474"/>
        <dbReference type="ChEBI" id="CHEBI:58189"/>
        <dbReference type="EC" id="3.6.5.2"/>
    </reaction>
</comment>
<dbReference type="InterPro" id="IPR001806">
    <property type="entry name" value="Small_GTPase"/>
</dbReference>
<feature type="region of interest" description="Disordered" evidence="5">
    <location>
        <begin position="26"/>
        <end position="45"/>
    </location>
</feature>
<evidence type="ECO:0000256" key="1">
    <source>
        <dbReference type="ARBA" id="ARBA00008344"/>
    </source>
</evidence>
<proteinExistence type="inferred from homology"/>
<evidence type="ECO:0000256" key="3">
    <source>
        <dbReference type="ARBA" id="ARBA00022801"/>
    </source>
</evidence>
<keyword evidence="3 6" id="KW-0378">Hydrolase</keyword>
<dbReference type="PRINTS" id="PR00449">
    <property type="entry name" value="RASTRNSFRMNG"/>
</dbReference>
<sequence length="313" mass="34276">MVNSFVWTDEEAKYLKAVLKWQDPAGDDKRRSRLSQFPKPTPAPTADITQEKAIVGEFRILVIGAKGVGKTSILTRFGRDTFDGDGTPDPFYERGCRHPVDIDGQLYMIDALEMPSKHLSSNPMLEQALNITEAAVLVYDVTDEHSLKLAKGIAEFVKDTFYAPTGAGSNSGREYGLVLVGNKSDAEDDDFDRAVSWSEGSKAAAAASFKSSSAAGPGPGGCQFIEVSARTGENVNSIFPTIGREVLRLKRLNQQRREEMERVLMMRRLQQRQGSTSATTTLSSGGVVKKRGGGLWKTLTNPFMKRQAEQGAY</sequence>
<dbReference type="Pfam" id="PF00071">
    <property type="entry name" value="Ras"/>
    <property type="match status" value="1"/>
</dbReference>
<evidence type="ECO:0000313" key="6">
    <source>
        <dbReference type="EMBL" id="KAK3945916.1"/>
    </source>
</evidence>
<dbReference type="PROSITE" id="PS51419">
    <property type="entry name" value="RAB"/>
    <property type="match status" value="1"/>
</dbReference>
<dbReference type="PROSITE" id="PS51421">
    <property type="entry name" value="RAS"/>
    <property type="match status" value="1"/>
</dbReference>
<keyword evidence="7" id="KW-1185">Reference proteome</keyword>
<reference evidence="7" key="1">
    <citation type="journal article" date="2023" name="Mol. Phylogenet. Evol.">
        <title>Genome-scale phylogeny and comparative genomics of the fungal order Sordariales.</title>
        <authorList>
            <person name="Hensen N."/>
            <person name="Bonometti L."/>
            <person name="Westerberg I."/>
            <person name="Brannstrom I.O."/>
            <person name="Guillou S."/>
            <person name="Cros-Aarteil S."/>
            <person name="Calhoun S."/>
            <person name="Haridas S."/>
            <person name="Kuo A."/>
            <person name="Mondo S."/>
            <person name="Pangilinan J."/>
            <person name="Riley R."/>
            <person name="LaButti K."/>
            <person name="Andreopoulos B."/>
            <person name="Lipzen A."/>
            <person name="Chen C."/>
            <person name="Yan M."/>
            <person name="Daum C."/>
            <person name="Ng V."/>
            <person name="Clum A."/>
            <person name="Steindorff A."/>
            <person name="Ohm R.A."/>
            <person name="Martin F."/>
            <person name="Silar P."/>
            <person name="Natvig D.O."/>
            <person name="Lalanne C."/>
            <person name="Gautier V."/>
            <person name="Ament-Velasquez S.L."/>
            <person name="Kruys A."/>
            <person name="Hutchinson M.I."/>
            <person name="Powell A.J."/>
            <person name="Barry K."/>
            <person name="Miller A.N."/>
            <person name="Grigoriev I.V."/>
            <person name="Debuchy R."/>
            <person name="Gladieux P."/>
            <person name="Hiltunen Thoren M."/>
            <person name="Johannesson H."/>
        </authorList>
    </citation>
    <scope>NUCLEOTIDE SEQUENCE [LARGE SCALE GENOMIC DNA]</scope>
    <source>
        <strain evidence="7">CBS 340.73</strain>
    </source>
</reference>
<dbReference type="Gene3D" id="3.40.50.300">
    <property type="entry name" value="P-loop containing nucleotide triphosphate hydrolases"/>
    <property type="match status" value="1"/>
</dbReference>